<feature type="domain" description="S1 motif" evidence="9">
    <location>
        <begin position="623"/>
        <end position="691"/>
    </location>
</feature>
<dbReference type="InterPro" id="IPR036612">
    <property type="entry name" value="KH_dom_type_1_sf"/>
</dbReference>
<dbReference type="Pfam" id="PF00013">
    <property type="entry name" value="KH_1"/>
    <property type="match status" value="1"/>
</dbReference>
<dbReference type="NCBIfam" id="TIGR03591">
    <property type="entry name" value="polynuc_phos"/>
    <property type="match status" value="1"/>
</dbReference>
<dbReference type="CDD" id="cd02393">
    <property type="entry name" value="KH-I_PNPase"/>
    <property type="match status" value="1"/>
</dbReference>
<dbReference type="InterPro" id="IPR012162">
    <property type="entry name" value="PNPase"/>
</dbReference>
<dbReference type="CDD" id="cd11364">
    <property type="entry name" value="RNase_PH_PNPase_2"/>
    <property type="match status" value="1"/>
</dbReference>
<dbReference type="CDD" id="cd11363">
    <property type="entry name" value="RNase_PH_PNPase_1"/>
    <property type="match status" value="1"/>
</dbReference>
<dbReference type="InterPro" id="IPR004088">
    <property type="entry name" value="KH_dom_type_1"/>
</dbReference>
<name>A0A0F0CR83_9BACT</name>
<keyword evidence="6 8" id="KW-0460">Magnesium</keyword>
<keyword evidence="11" id="KW-1185">Reference proteome</keyword>
<dbReference type="EC" id="2.7.7.8" evidence="8"/>
<dbReference type="GO" id="GO:0005829">
    <property type="term" value="C:cytosol"/>
    <property type="evidence" value="ECO:0007669"/>
    <property type="project" value="TreeGrafter"/>
</dbReference>
<evidence type="ECO:0000313" key="11">
    <source>
        <dbReference type="Proteomes" id="UP000033428"/>
    </source>
</evidence>
<comment type="catalytic activity">
    <reaction evidence="8">
        <text>RNA(n+1) + phosphate = RNA(n) + a ribonucleoside 5'-diphosphate</text>
        <dbReference type="Rhea" id="RHEA:22096"/>
        <dbReference type="Rhea" id="RHEA-COMP:14527"/>
        <dbReference type="Rhea" id="RHEA-COMP:17342"/>
        <dbReference type="ChEBI" id="CHEBI:43474"/>
        <dbReference type="ChEBI" id="CHEBI:57930"/>
        <dbReference type="ChEBI" id="CHEBI:140395"/>
        <dbReference type="EC" id="2.7.7.8"/>
    </reaction>
</comment>
<dbReference type="GO" id="GO:0006396">
    <property type="term" value="P:RNA processing"/>
    <property type="evidence" value="ECO:0007669"/>
    <property type="project" value="InterPro"/>
</dbReference>
<dbReference type="InterPro" id="IPR001247">
    <property type="entry name" value="ExoRNase_PH_dom1"/>
</dbReference>
<dbReference type="PROSITE" id="PS50084">
    <property type="entry name" value="KH_TYPE_1"/>
    <property type="match status" value="1"/>
</dbReference>
<dbReference type="InterPro" id="IPR020568">
    <property type="entry name" value="Ribosomal_Su5_D2-typ_SF"/>
</dbReference>
<dbReference type="Pfam" id="PF03726">
    <property type="entry name" value="PNPase"/>
    <property type="match status" value="1"/>
</dbReference>
<dbReference type="PROSITE" id="PS50126">
    <property type="entry name" value="S1"/>
    <property type="match status" value="1"/>
</dbReference>
<dbReference type="GO" id="GO:0004654">
    <property type="term" value="F:polyribonucleotide nucleotidyltransferase activity"/>
    <property type="evidence" value="ECO:0007669"/>
    <property type="project" value="UniProtKB-UniRule"/>
</dbReference>
<dbReference type="FunFam" id="3.30.1370.10:FF:000001">
    <property type="entry name" value="Polyribonucleotide nucleotidyltransferase"/>
    <property type="match status" value="1"/>
</dbReference>
<dbReference type="AlphaFoldDB" id="A0A0F0CR83"/>
<reference evidence="10 11" key="1">
    <citation type="submission" date="2015-02" db="EMBL/GenBank/DDBJ databases">
        <title>Single-cell genomics of uncultivated deep-branching MTB reveals a conserved set of magnetosome genes.</title>
        <authorList>
            <person name="Kolinko S."/>
            <person name="Richter M."/>
            <person name="Glockner F.O."/>
            <person name="Brachmann A."/>
            <person name="Schuler D."/>
        </authorList>
    </citation>
    <scope>NUCLEOTIDE SEQUENCE [LARGE SCALE GENOMIC DNA]</scope>
    <source>
        <strain evidence="10">SKK-01</strain>
    </source>
</reference>
<sequence>MEQIKVRFGNDDLIFETGKLAKQADGSVVVRLGETVVLVTAVCAKKARERDDYEPGFVPLTVEYQEKSFAAGRIPGGFFKREGKPSEKAILTSRMIDRPIRPLFPDGMLNEIQVIATVLSVDEKNVSDILSVIGASCALTISDIPFNGPIASARVGFIDNKFVINPNCKQMEESNLDLIVVANANDVLMLEVGANQLSEETILEGIKFGHENLKVVIKAQTDFSAKVGKEKREDIVKHELNKELYNKIRNKVSKDFVGALLVTEKNQRIEALEFLGDKIVKEEMAENPEITETAIKVVLGKIEKEVVREIVIKEGKRLDGRGFEEIRPLSSEINLLPRAHGSALFTRGETQALSVTTLGTIEDEQKIDALEGEYTRTFMLHYNFPPFSVGEAKTLRGPGRREIGHGALAAKALTPVLPDHGTFPYTIRLVSEILESNGSSSMATVCASSMSLMGGGVPIKAPVAGVAMGLFTRDKEFAIVTDIAGVEDHSGDMDFKVAGTSDGVTAVQLDLKIKGISYEILTKAFAMAKKARFKVLEHMAKTIEKPMELSNRAPRIEIIKIDPEKIRDIIGPGGKMIKKIVAETGAEINVEDDGTCHVSSIEKTAMDKALRMIKDITDDPEVGKIYNGRITKLMNFGAFCEFMQGREGLIHVSEVSDTYVRDVSTVLKEGDDVKVILFEIDNQGRYNLSIKRVKAPEAPEANV</sequence>
<accession>A0A0F0CR83</accession>
<feature type="binding site" evidence="8">
    <location>
        <position position="488"/>
    </location>
    <ligand>
        <name>Mg(2+)</name>
        <dbReference type="ChEBI" id="CHEBI:18420"/>
    </ligand>
</feature>
<dbReference type="SUPFAM" id="SSF46915">
    <property type="entry name" value="Polynucleotide phosphorylase/guanosine pentaphosphate synthase (PNPase/GPSI), domain 3"/>
    <property type="match status" value="1"/>
</dbReference>
<dbReference type="InterPro" id="IPR036456">
    <property type="entry name" value="PNPase_PH_RNA-bd_sf"/>
</dbReference>
<dbReference type="Pfam" id="PF03725">
    <property type="entry name" value="RNase_PH_C"/>
    <property type="match status" value="1"/>
</dbReference>
<dbReference type="InterPro" id="IPR015848">
    <property type="entry name" value="PNPase_PH_RNA-bd_bac/org-type"/>
</dbReference>
<organism evidence="10 11">
    <name type="scientific">Candidatus Omnitrophus magneticus</name>
    <dbReference type="NCBI Taxonomy" id="1609969"/>
    <lineage>
        <taxon>Bacteria</taxon>
        <taxon>Pseudomonadati</taxon>
        <taxon>Candidatus Omnitrophota</taxon>
        <taxon>Candidatus Omnitrophus</taxon>
    </lineage>
</organism>
<dbReference type="SUPFAM" id="SSF55666">
    <property type="entry name" value="Ribonuclease PH domain 2-like"/>
    <property type="match status" value="2"/>
</dbReference>
<dbReference type="SMART" id="SM00316">
    <property type="entry name" value="S1"/>
    <property type="match status" value="1"/>
</dbReference>
<dbReference type="InterPro" id="IPR004087">
    <property type="entry name" value="KH_dom"/>
</dbReference>
<evidence type="ECO:0000259" key="9">
    <source>
        <dbReference type="PROSITE" id="PS50126"/>
    </source>
</evidence>
<dbReference type="InterPro" id="IPR003029">
    <property type="entry name" value="S1_domain"/>
</dbReference>
<proteinExistence type="inferred from homology"/>
<dbReference type="GO" id="GO:0000175">
    <property type="term" value="F:3'-5'-RNA exonuclease activity"/>
    <property type="evidence" value="ECO:0007669"/>
    <property type="project" value="TreeGrafter"/>
</dbReference>
<evidence type="ECO:0000313" key="10">
    <source>
        <dbReference type="EMBL" id="KJJ84026.1"/>
    </source>
</evidence>
<gene>
    <name evidence="8" type="primary">pnp</name>
    <name evidence="10" type="ORF">OMAG_002108</name>
</gene>
<dbReference type="InterPro" id="IPR012340">
    <property type="entry name" value="NA-bd_OB-fold"/>
</dbReference>
<dbReference type="EMBL" id="JYNY01000417">
    <property type="protein sequence ID" value="KJJ84026.1"/>
    <property type="molecule type" value="Genomic_DNA"/>
</dbReference>
<keyword evidence="2 8" id="KW-0963">Cytoplasm</keyword>
<dbReference type="PIRSF" id="PIRSF005499">
    <property type="entry name" value="PNPase"/>
    <property type="match status" value="1"/>
</dbReference>
<comment type="cofactor">
    <cofactor evidence="8">
        <name>Mg(2+)</name>
        <dbReference type="ChEBI" id="CHEBI:18420"/>
    </cofactor>
</comment>
<dbReference type="Gene3D" id="2.40.50.140">
    <property type="entry name" value="Nucleic acid-binding proteins"/>
    <property type="match status" value="1"/>
</dbReference>
<dbReference type="SUPFAM" id="SSF50249">
    <property type="entry name" value="Nucleic acid-binding proteins"/>
    <property type="match status" value="1"/>
</dbReference>
<dbReference type="GO" id="GO:0003723">
    <property type="term" value="F:RNA binding"/>
    <property type="evidence" value="ECO:0007669"/>
    <property type="project" value="UniProtKB-UniRule"/>
</dbReference>
<keyword evidence="7 8" id="KW-0694">RNA-binding</keyword>
<dbReference type="Proteomes" id="UP000033428">
    <property type="component" value="Unassembled WGS sequence"/>
</dbReference>
<keyword evidence="4 8" id="KW-0548">Nucleotidyltransferase</keyword>
<dbReference type="Pfam" id="PF01138">
    <property type="entry name" value="RNase_PH"/>
    <property type="match status" value="2"/>
</dbReference>
<evidence type="ECO:0000256" key="4">
    <source>
        <dbReference type="ARBA" id="ARBA00022695"/>
    </source>
</evidence>
<feature type="binding site" evidence="8">
    <location>
        <position position="494"/>
    </location>
    <ligand>
        <name>Mg(2+)</name>
        <dbReference type="ChEBI" id="CHEBI:18420"/>
    </ligand>
</feature>
<dbReference type="FunFam" id="3.30.230.70:FF:000001">
    <property type="entry name" value="Polyribonucleotide nucleotidyltransferase"/>
    <property type="match status" value="1"/>
</dbReference>
<dbReference type="FunFam" id="3.30.230.70:FF:000002">
    <property type="entry name" value="Polyribonucleotide nucleotidyltransferase"/>
    <property type="match status" value="1"/>
</dbReference>
<dbReference type="InterPro" id="IPR036345">
    <property type="entry name" value="ExoRNase_PH_dom2_sf"/>
</dbReference>
<dbReference type="Gene3D" id="3.30.230.70">
    <property type="entry name" value="GHMP Kinase, N-terminal domain"/>
    <property type="match status" value="2"/>
</dbReference>
<comment type="subcellular location">
    <subcellularLocation>
        <location evidence="8">Cytoplasm</location>
    </subcellularLocation>
</comment>
<evidence type="ECO:0000256" key="8">
    <source>
        <dbReference type="HAMAP-Rule" id="MF_01595"/>
    </source>
</evidence>
<dbReference type="Gene3D" id="3.30.1370.10">
    <property type="entry name" value="K Homology domain, type 1"/>
    <property type="match status" value="1"/>
</dbReference>
<evidence type="ECO:0000256" key="5">
    <source>
        <dbReference type="ARBA" id="ARBA00022723"/>
    </source>
</evidence>
<dbReference type="SMART" id="SM00322">
    <property type="entry name" value="KH"/>
    <property type="match status" value="1"/>
</dbReference>
<dbReference type="NCBIfam" id="NF008805">
    <property type="entry name" value="PRK11824.1"/>
    <property type="match status" value="1"/>
</dbReference>
<dbReference type="GO" id="GO:0000287">
    <property type="term" value="F:magnesium ion binding"/>
    <property type="evidence" value="ECO:0007669"/>
    <property type="project" value="UniProtKB-UniRule"/>
</dbReference>
<comment type="similarity">
    <text evidence="1 8">Belongs to the polyribonucleotide nucleotidyltransferase family.</text>
</comment>
<dbReference type="PANTHER" id="PTHR11252:SF0">
    <property type="entry name" value="POLYRIBONUCLEOTIDE NUCLEOTIDYLTRANSFERASE 1, MITOCHONDRIAL"/>
    <property type="match status" value="1"/>
</dbReference>
<dbReference type="GO" id="GO:0006402">
    <property type="term" value="P:mRNA catabolic process"/>
    <property type="evidence" value="ECO:0007669"/>
    <property type="project" value="UniProtKB-UniRule"/>
</dbReference>
<evidence type="ECO:0000256" key="2">
    <source>
        <dbReference type="ARBA" id="ARBA00022490"/>
    </source>
</evidence>
<comment type="function">
    <text evidence="8">Involved in mRNA degradation. Catalyzes the phosphorolysis of single-stranded polyribonucleotides processively in the 3'- to 5'-direction.</text>
</comment>
<dbReference type="PANTHER" id="PTHR11252">
    <property type="entry name" value="POLYRIBONUCLEOTIDE NUCLEOTIDYLTRANSFERASE"/>
    <property type="match status" value="1"/>
</dbReference>
<comment type="caution">
    <text evidence="10">The sequence shown here is derived from an EMBL/GenBank/DDBJ whole genome shotgun (WGS) entry which is preliminary data.</text>
</comment>
<evidence type="ECO:0000256" key="3">
    <source>
        <dbReference type="ARBA" id="ARBA00022679"/>
    </source>
</evidence>
<keyword evidence="3 8" id="KW-0808">Transferase</keyword>
<dbReference type="SUPFAM" id="SSF54211">
    <property type="entry name" value="Ribosomal protein S5 domain 2-like"/>
    <property type="match status" value="2"/>
</dbReference>
<evidence type="ECO:0000256" key="1">
    <source>
        <dbReference type="ARBA" id="ARBA00007404"/>
    </source>
</evidence>
<keyword evidence="5 8" id="KW-0479">Metal-binding</keyword>
<evidence type="ECO:0000256" key="7">
    <source>
        <dbReference type="ARBA" id="ARBA00022884"/>
    </source>
</evidence>
<dbReference type="Pfam" id="PF00575">
    <property type="entry name" value="S1"/>
    <property type="match status" value="1"/>
</dbReference>
<dbReference type="InterPro" id="IPR015847">
    <property type="entry name" value="ExoRNase_PH_dom2"/>
</dbReference>
<dbReference type="InterPro" id="IPR027408">
    <property type="entry name" value="PNPase/RNase_PH_dom_sf"/>
</dbReference>
<dbReference type="HAMAP" id="MF_01595">
    <property type="entry name" value="PNPase"/>
    <property type="match status" value="1"/>
</dbReference>
<protein>
    <recommendedName>
        <fullName evidence="8">Polyribonucleotide nucleotidyltransferase</fullName>
        <ecNumber evidence="8">2.7.7.8</ecNumber>
    </recommendedName>
    <alternativeName>
        <fullName evidence="8">Polynucleotide phosphorylase</fullName>
        <shortName evidence="8">PNPase</shortName>
    </alternativeName>
</protein>
<evidence type="ECO:0000256" key="6">
    <source>
        <dbReference type="ARBA" id="ARBA00022842"/>
    </source>
</evidence>
<dbReference type="PATRIC" id="fig|1609969.3.peg.2242"/>
<dbReference type="SUPFAM" id="SSF54791">
    <property type="entry name" value="Eukaryotic type KH-domain (KH-domain type I)"/>
    <property type="match status" value="1"/>
</dbReference>